<dbReference type="Pfam" id="PF13723">
    <property type="entry name" value="Ketoacyl-synt_2"/>
    <property type="match status" value="1"/>
</dbReference>
<name>A0A9J6ZQ54_9BACT</name>
<dbReference type="AlphaFoldDB" id="A0A9J6ZQ54"/>
<dbReference type="KEGG" id="alkq:M9189_11045"/>
<dbReference type="GO" id="GO:0016746">
    <property type="term" value="F:acyltransferase activity"/>
    <property type="evidence" value="ECO:0007669"/>
    <property type="project" value="InterPro"/>
</dbReference>
<gene>
    <name evidence="2" type="ORF">M9189_11045</name>
</gene>
<dbReference type="RefSeq" id="WP_250723244.1">
    <property type="nucleotide sequence ID" value="NZ_CP098400.1"/>
</dbReference>
<proteinExistence type="predicted"/>
<dbReference type="EMBL" id="CP098400">
    <property type="protein sequence ID" value="URW79392.1"/>
    <property type="molecule type" value="Genomic_DNA"/>
</dbReference>
<organism evidence="2 3">
    <name type="scientific">Xiashengella succiniciproducens</name>
    <dbReference type="NCBI Taxonomy" id="2949635"/>
    <lineage>
        <taxon>Bacteria</taxon>
        <taxon>Pseudomonadati</taxon>
        <taxon>Bacteroidota</taxon>
        <taxon>Bacteroidia</taxon>
        <taxon>Marinilabiliales</taxon>
        <taxon>Marinilabiliaceae</taxon>
        <taxon>Xiashengella</taxon>
    </lineage>
</organism>
<accession>A0A9J6ZQ54</accession>
<protein>
    <submittedName>
        <fullName evidence="2">Beta-ketoacyl synthase chain length factor</fullName>
    </submittedName>
</protein>
<sequence length="345" mass="37265">MYILDSIAISPQNTWEGYPDTLRIIEGNKYFASEPSYEGLIPASQLRRMGKALRMGIACGVQLLKRNAEVDGIIIGTSEGGLEGCISFLNQIVDYDEGTLTPTNFVQSTPNAVAGHLALVFGNSGYNITHVSGGLSFENALIDAKMLFEEGKAESLLVGNVEEISDYNYNIGLAAGRYKLAETRSDQLLGSVTPGSVAGEGSAMFVFSKQGGSGDVRVLDVAGLTNVGESELHEYICSFLGKNGLEADKVDALVAGFSGDAGSDYYYSNLHSKLFPSSNLYSFKNAVGEYPTVTGYALKMTVDLLKGVNLPEGQLLKQGRKEVKRVLIYNYFRGIQHSLMLVVRE</sequence>
<dbReference type="InterPro" id="IPR016039">
    <property type="entry name" value="Thiolase-like"/>
</dbReference>
<evidence type="ECO:0000259" key="1">
    <source>
        <dbReference type="Pfam" id="PF13723"/>
    </source>
</evidence>
<dbReference type="SUPFAM" id="SSF53901">
    <property type="entry name" value="Thiolase-like"/>
    <property type="match status" value="1"/>
</dbReference>
<reference evidence="2" key="2">
    <citation type="submission" date="2022-06" db="EMBL/GenBank/DDBJ databases">
        <title>Xiashengella guii gen. nov. sp. nov., a bacterium isolated form anaerobic digestion tank.</title>
        <authorList>
            <person name="Huang H."/>
        </authorList>
    </citation>
    <scope>NUCLEOTIDE SEQUENCE</scope>
    <source>
        <strain evidence="2">Ai-910</strain>
    </source>
</reference>
<evidence type="ECO:0000313" key="2">
    <source>
        <dbReference type="EMBL" id="URW79392.1"/>
    </source>
</evidence>
<dbReference type="Proteomes" id="UP001056426">
    <property type="component" value="Chromosome"/>
</dbReference>
<dbReference type="Gene3D" id="3.40.47.10">
    <property type="match status" value="1"/>
</dbReference>
<dbReference type="InterPro" id="IPR014030">
    <property type="entry name" value="Ketoacyl_synth_N"/>
</dbReference>
<feature type="domain" description="Beta-ketoacyl synthase-like N-terminal" evidence="1">
    <location>
        <begin position="39"/>
        <end position="170"/>
    </location>
</feature>
<reference evidence="2" key="1">
    <citation type="submission" date="2022-05" db="EMBL/GenBank/DDBJ databases">
        <authorList>
            <person name="Sun X."/>
        </authorList>
    </citation>
    <scope>NUCLEOTIDE SEQUENCE</scope>
    <source>
        <strain evidence="2">Ai-910</strain>
    </source>
</reference>
<evidence type="ECO:0000313" key="3">
    <source>
        <dbReference type="Proteomes" id="UP001056426"/>
    </source>
</evidence>
<keyword evidence="3" id="KW-1185">Reference proteome</keyword>